<reference evidence="2" key="1">
    <citation type="journal article" date="2022" name="bioRxiv">
        <title>Sequencing and chromosome-scale assembly of the giantPleurodeles waltlgenome.</title>
        <authorList>
            <person name="Brown T."/>
            <person name="Elewa A."/>
            <person name="Iarovenko S."/>
            <person name="Subramanian E."/>
            <person name="Araus A.J."/>
            <person name="Petzold A."/>
            <person name="Susuki M."/>
            <person name="Suzuki K.-i.T."/>
            <person name="Hayashi T."/>
            <person name="Toyoda A."/>
            <person name="Oliveira C."/>
            <person name="Osipova E."/>
            <person name="Leigh N.D."/>
            <person name="Simon A."/>
            <person name="Yun M.H."/>
        </authorList>
    </citation>
    <scope>NUCLEOTIDE SEQUENCE</scope>
    <source>
        <strain evidence="2">20211129_DDA</strain>
        <tissue evidence="2">Liver</tissue>
    </source>
</reference>
<gene>
    <name evidence="2" type="ORF">NDU88_011106</name>
</gene>
<evidence type="ECO:0000256" key="1">
    <source>
        <dbReference type="SAM" id="MobiDB-lite"/>
    </source>
</evidence>
<proteinExistence type="predicted"/>
<sequence length="134" mass="13774">MGPGAAVTHQREGRKKQGGHRDLSSSFGALPGACLAVGFACEESPLSPSVLPGSQRGPGVTGPTRCLCGSPSFRAAFYAFGAPAILSAGRSVRFQLPLGPRTPGRRSDAPGAALTFRRLPFPPGRAVNARFLSG</sequence>
<dbReference type="EMBL" id="JANPWB010000010">
    <property type="protein sequence ID" value="KAJ1144811.1"/>
    <property type="molecule type" value="Genomic_DNA"/>
</dbReference>
<feature type="region of interest" description="Disordered" evidence="1">
    <location>
        <begin position="1"/>
        <end position="23"/>
    </location>
</feature>
<keyword evidence="3" id="KW-1185">Reference proteome</keyword>
<dbReference type="Proteomes" id="UP001066276">
    <property type="component" value="Chromosome 6"/>
</dbReference>
<name>A0AAV7QWK8_PLEWA</name>
<accession>A0AAV7QWK8</accession>
<evidence type="ECO:0000313" key="2">
    <source>
        <dbReference type="EMBL" id="KAJ1144811.1"/>
    </source>
</evidence>
<comment type="caution">
    <text evidence="2">The sequence shown here is derived from an EMBL/GenBank/DDBJ whole genome shotgun (WGS) entry which is preliminary data.</text>
</comment>
<organism evidence="2 3">
    <name type="scientific">Pleurodeles waltl</name>
    <name type="common">Iberian ribbed newt</name>
    <dbReference type="NCBI Taxonomy" id="8319"/>
    <lineage>
        <taxon>Eukaryota</taxon>
        <taxon>Metazoa</taxon>
        <taxon>Chordata</taxon>
        <taxon>Craniata</taxon>
        <taxon>Vertebrata</taxon>
        <taxon>Euteleostomi</taxon>
        <taxon>Amphibia</taxon>
        <taxon>Batrachia</taxon>
        <taxon>Caudata</taxon>
        <taxon>Salamandroidea</taxon>
        <taxon>Salamandridae</taxon>
        <taxon>Pleurodelinae</taxon>
        <taxon>Pleurodeles</taxon>
    </lineage>
</organism>
<protein>
    <submittedName>
        <fullName evidence="2">Uncharacterized protein</fullName>
    </submittedName>
</protein>
<evidence type="ECO:0000313" key="3">
    <source>
        <dbReference type="Proteomes" id="UP001066276"/>
    </source>
</evidence>
<dbReference type="AlphaFoldDB" id="A0AAV7QWK8"/>